<organism evidence="2 3">
    <name type="scientific">Amphimedon queenslandica</name>
    <name type="common">Sponge</name>
    <dbReference type="NCBI Taxonomy" id="400682"/>
    <lineage>
        <taxon>Eukaryota</taxon>
        <taxon>Metazoa</taxon>
        <taxon>Porifera</taxon>
        <taxon>Demospongiae</taxon>
        <taxon>Heteroscleromorpha</taxon>
        <taxon>Haplosclerida</taxon>
        <taxon>Niphatidae</taxon>
        <taxon>Amphimedon</taxon>
    </lineage>
</organism>
<dbReference type="InterPro" id="IPR015915">
    <property type="entry name" value="Kelch-typ_b-propeller"/>
</dbReference>
<feature type="region of interest" description="Disordered" evidence="1">
    <location>
        <begin position="394"/>
        <end position="433"/>
    </location>
</feature>
<feature type="compositionally biased region" description="Polar residues" evidence="1">
    <location>
        <begin position="206"/>
        <end position="220"/>
    </location>
</feature>
<dbReference type="EnsemblMetazoa" id="XM_019994220.1">
    <property type="protein sequence ID" value="XP_019849779.1"/>
    <property type="gene ID" value="LOC109580738"/>
</dbReference>
<feature type="compositionally biased region" description="Basic and acidic residues" evidence="1">
    <location>
        <begin position="221"/>
        <end position="237"/>
    </location>
</feature>
<evidence type="ECO:0000256" key="1">
    <source>
        <dbReference type="SAM" id="MobiDB-lite"/>
    </source>
</evidence>
<evidence type="ECO:0000313" key="3">
    <source>
        <dbReference type="Proteomes" id="UP000007879"/>
    </source>
</evidence>
<protein>
    <submittedName>
        <fullName evidence="2">Uncharacterized protein</fullName>
    </submittedName>
</protein>
<evidence type="ECO:0000313" key="2">
    <source>
        <dbReference type="EnsemblMetazoa" id="XP_019849779.1"/>
    </source>
</evidence>
<dbReference type="Proteomes" id="UP000007879">
    <property type="component" value="Unassembled WGS sequence"/>
</dbReference>
<proteinExistence type="predicted"/>
<dbReference type="SUPFAM" id="SSF117281">
    <property type="entry name" value="Kelch motif"/>
    <property type="match status" value="1"/>
</dbReference>
<feature type="compositionally biased region" description="Low complexity" evidence="1">
    <location>
        <begin position="186"/>
        <end position="198"/>
    </location>
</feature>
<dbReference type="AlphaFoldDB" id="A0AAN0IYD3"/>
<sequence>MSGQSIYKFKGRAEHSAPVIGGSLYLWAGAQTDLPAVHDSPQKRKLTSTVEKFYFSSARWSSHLTRGTPPLGVAGYSCTTFHSNIYYYAGGCGHDDCYYNSLNALNTLTMSWTQLHPNDESRMKKGFGGMLSLEFDGTDYLFMVGGIGTTPAVKHLQFQYDQVKDGRVLTNEQLLYNLSNGGLGQEGQQQQGNQPGVEEQGERQSQEQPTLPDQGQQPSQEGDHQEGGSGEKNDHETATDAVLCTEPSSNYTNSVVYTNVEKSMDYAGLVYYEEEGVEDLVTFTAAKKLEALIQFIKWEHSQAKVGPDITFSFKNDYIELNLTAEQKELFTGWTLKPHTEPCRLHQKAVDSFGDKGHHPPRCLISVYGSPDAVPTLHYSIPLEGVADPVTLNIHRAQRNPPPPSTDPTTSSSSSNVVHESTSVSSTGGASPSATVDVNKVKKVINDVLLSHYAALNSLPKKSLTGLVNQLYTAKLISNEVRETPSMEECIDEFKASLSFMREVSQVEEHCQQFLSSFVAVRGSYAKAAKFLGEDWIKAIKNELRFDFNINIDA</sequence>
<feature type="compositionally biased region" description="Low complexity" evidence="1">
    <location>
        <begin position="406"/>
        <end position="426"/>
    </location>
</feature>
<reference evidence="3" key="1">
    <citation type="journal article" date="2010" name="Nature">
        <title>The Amphimedon queenslandica genome and the evolution of animal complexity.</title>
        <authorList>
            <person name="Srivastava M."/>
            <person name="Simakov O."/>
            <person name="Chapman J."/>
            <person name="Fahey B."/>
            <person name="Gauthier M.E."/>
            <person name="Mitros T."/>
            <person name="Richards G.S."/>
            <person name="Conaco C."/>
            <person name="Dacre M."/>
            <person name="Hellsten U."/>
            <person name="Larroux C."/>
            <person name="Putnam N.H."/>
            <person name="Stanke M."/>
            <person name="Adamska M."/>
            <person name="Darling A."/>
            <person name="Degnan S.M."/>
            <person name="Oakley T.H."/>
            <person name="Plachetzki D.C."/>
            <person name="Zhai Y."/>
            <person name="Adamski M."/>
            <person name="Calcino A."/>
            <person name="Cummins S.F."/>
            <person name="Goodstein D.M."/>
            <person name="Harris C."/>
            <person name="Jackson D.J."/>
            <person name="Leys S.P."/>
            <person name="Shu S."/>
            <person name="Woodcroft B.J."/>
            <person name="Vervoort M."/>
            <person name="Kosik K.S."/>
            <person name="Manning G."/>
            <person name="Degnan B.M."/>
            <person name="Rokhsar D.S."/>
        </authorList>
    </citation>
    <scope>NUCLEOTIDE SEQUENCE [LARGE SCALE GENOMIC DNA]</scope>
</reference>
<dbReference type="RefSeq" id="XP_019849779.1">
    <property type="nucleotide sequence ID" value="XM_019994220.1"/>
</dbReference>
<keyword evidence="3" id="KW-1185">Reference proteome</keyword>
<dbReference type="Gene3D" id="2.120.10.80">
    <property type="entry name" value="Kelch-type beta propeller"/>
    <property type="match status" value="1"/>
</dbReference>
<name>A0AAN0IYD3_AMPQE</name>
<dbReference type="GeneID" id="109580738"/>
<accession>A0AAN0IYD3</accession>
<feature type="region of interest" description="Disordered" evidence="1">
    <location>
        <begin position="180"/>
        <end position="237"/>
    </location>
</feature>
<reference evidence="2" key="2">
    <citation type="submission" date="2024-06" db="UniProtKB">
        <authorList>
            <consortium name="EnsemblMetazoa"/>
        </authorList>
    </citation>
    <scope>IDENTIFICATION</scope>
</reference>
<dbReference type="KEGG" id="aqu:109580738"/>